<sequence length="531" mass="60038">MKGSCSVALFLTALVTISSSAVQQNSCSKDVPCGSPRGHLEIFGSHAEATETIDEMFTVPQPQEFFDKFVKPNKPVLLRGAAKPSRAYSLWTPEYLIREYGNLTVRLEARSEGNGKIPAGEGGLGRDTVAHFMQNFETMDAYVISQIPRPMERDVAVPPCLRCGSIAQGIQETHLFLTAAGGMTKVHRDPYSTFHCLFNGTKDWILIDPSQSDLLYFAEESRYEWGGFSEIDVDRVDMLEFPKVQDVRFARITMDKGDCIFVPGGYPHQVRVNGHLNTAVSIWISRLKEFDNTGCDQEFDFTPMDQVDVLWRYSGHGDLPQGHMDIHILRRLLLLLADSEGKISVKHFVHNFIKGQHEAKDEIEENFQMTQEQINTMDELYSNMRSEFAKKVDPEGRGYITKDEVKALTVEEMKELMLVIDPTDVSDMESFEYSHIEAERIRALLVTLVHQHNGKIPTDLFVKEYVDTLGGTSQVAEEIVSKLVPNDGGILTIALLKENIKAALQPFDSARFHDPTLERLMYKHLEMHDEL</sequence>
<dbReference type="PROSITE" id="PS51184">
    <property type="entry name" value="JMJC"/>
    <property type="match status" value="1"/>
</dbReference>
<dbReference type="OrthoDB" id="415358at2759"/>
<dbReference type="FunFam" id="2.60.120.650:FF:000025">
    <property type="entry name" value="Lysine-specific demethylase 8"/>
    <property type="match status" value="1"/>
</dbReference>
<dbReference type="InterPro" id="IPR003347">
    <property type="entry name" value="JmjC_dom"/>
</dbReference>
<dbReference type="GO" id="GO:0016706">
    <property type="term" value="F:2-oxoglutarate-dependent dioxygenase activity"/>
    <property type="evidence" value="ECO:0000318"/>
    <property type="project" value="GO_Central"/>
</dbReference>
<dbReference type="GeneID" id="118421454"/>
<dbReference type="OMA" id="DFEYSHI"/>
<evidence type="ECO:0000256" key="1">
    <source>
        <dbReference type="SAM" id="SignalP"/>
    </source>
</evidence>
<keyword evidence="1" id="KW-0732">Signal</keyword>
<evidence type="ECO:0000313" key="3">
    <source>
        <dbReference type="Proteomes" id="UP000001554"/>
    </source>
</evidence>
<reference evidence="4" key="2">
    <citation type="submission" date="2025-08" db="UniProtKB">
        <authorList>
            <consortium name="RefSeq"/>
        </authorList>
    </citation>
    <scope>IDENTIFICATION</scope>
    <source>
        <strain evidence="4">S238N-H82</strain>
        <tissue evidence="4">Testes</tissue>
    </source>
</reference>
<dbReference type="SMART" id="SM00558">
    <property type="entry name" value="JmjC"/>
    <property type="match status" value="1"/>
</dbReference>
<reference evidence="3" key="1">
    <citation type="journal article" date="2020" name="Nat. Ecol. Evol.">
        <title>Deeply conserved synteny resolves early events in vertebrate evolution.</title>
        <authorList>
            <person name="Simakov O."/>
            <person name="Marletaz F."/>
            <person name="Yue J.X."/>
            <person name="O'Connell B."/>
            <person name="Jenkins J."/>
            <person name="Brandt A."/>
            <person name="Calef R."/>
            <person name="Tung C.H."/>
            <person name="Huang T.K."/>
            <person name="Schmutz J."/>
            <person name="Satoh N."/>
            <person name="Yu J.K."/>
            <person name="Putnam N.H."/>
            <person name="Green R.E."/>
            <person name="Rokhsar D.S."/>
        </authorList>
    </citation>
    <scope>NUCLEOTIDE SEQUENCE [LARGE SCALE GENOMIC DNA]</scope>
    <source>
        <strain evidence="3">S238N-H82</strain>
    </source>
</reference>
<accession>A0A9J7MZT6</accession>
<keyword evidence="3" id="KW-1185">Reference proteome</keyword>
<dbReference type="KEGG" id="bfo:118421454"/>
<protein>
    <submittedName>
        <fullName evidence="4">Uncharacterized protein LOC118421454</fullName>
    </submittedName>
</protein>
<dbReference type="Proteomes" id="UP000001554">
    <property type="component" value="Chromosome 8"/>
</dbReference>
<dbReference type="Pfam" id="PF13621">
    <property type="entry name" value="Cupin_8"/>
    <property type="match status" value="1"/>
</dbReference>
<evidence type="ECO:0000313" key="4">
    <source>
        <dbReference type="RefSeq" id="XP_035684646.1"/>
    </source>
</evidence>
<feature type="chain" id="PRO_5039916127" evidence="1">
    <location>
        <begin position="21"/>
        <end position="531"/>
    </location>
</feature>
<gene>
    <name evidence="4" type="primary">LOC118421454</name>
</gene>
<feature type="signal peptide" evidence="1">
    <location>
        <begin position="1"/>
        <end position="20"/>
    </location>
</feature>
<dbReference type="PANTHER" id="PTHR12461">
    <property type="entry name" value="HYPOXIA-INDUCIBLE FACTOR 1 ALPHA INHIBITOR-RELATED"/>
    <property type="match status" value="1"/>
</dbReference>
<name>A0A9J7MZT6_BRAFL</name>
<organism evidence="3 4">
    <name type="scientific">Branchiostoma floridae</name>
    <name type="common">Florida lancelet</name>
    <name type="synonym">Amphioxus</name>
    <dbReference type="NCBI Taxonomy" id="7739"/>
    <lineage>
        <taxon>Eukaryota</taxon>
        <taxon>Metazoa</taxon>
        <taxon>Chordata</taxon>
        <taxon>Cephalochordata</taxon>
        <taxon>Leptocardii</taxon>
        <taxon>Amphioxiformes</taxon>
        <taxon>Branchiostomatidae</taxon>
        <taxon>Branchiostoma</taxon>
    </lineage>
</organism>
<evidence type="ECO:0000259" key="2">
    <source>
        <dbReference type="PROSITE" id="PS51184"/>
    </source>
</evidence>
<dbReference type="PANTHER" id="PTHR12461:SF37">
    <property type="entry name" value="JMJC DOMAIN-CONTAINING PROTEIN"/>
    <property type="match status" value="1"/>
</dbReference>
<dbReference type="InterPro" id="IPR041667">
    <property type="entry name" value="Cupin_8"/>
</dbReference>
<feature type="domain" description="JmjC" evidence="2">
    <location>
        <begin position="146"/>
        <end position="301"/>
    </location>
</feature>
<dbReference type="SUPFAM" id="SSF51197">
    <property type="entry name" value="Clavaminate synthase-like"/>
    <property type="match status" value="1"/>
</dbReference>
<dbReference type="AlphaFoldDB" id="A0A9J7MZT6"/>
<dbReference type="Gene3D" id="2.60.120.650">
    <property type="entry name" value="Cupin"/>
    <property type="match status" value="1"/>
</dbReference>
<proteinExistence type="predicted"/>
<dbReference type="RefSeq" id="XP_035684646.1">
    <property type="nucleotide sequence ID" value="XM_035828753.1"/>
</dbReference>